<dbReference type="InterPro" id="IPR058651">
    <property type="entry name" value="HTH_VMAP-M9"/>
</dbReference>
<feature type="repeat" description="WD" evidence="3">
    <location>
        <begin position="929"/>
        <end position="970"/>
    </location>
</feature>
<dbReference type="Pfam" id="PF25173">
    <property type="entry name" value="Beta-prop_WDR3_1st"/>
    <property type="match status" value="1"/>
</dbReference>
<feature type="repeat" description="WD" evidence="3">
    <location>
        <begin position="1055"/>
        <end position="1096"/>
    </location>
</feature>
<dbReference type="GO" id="GO:0043531">
    <property type="term" value="F:ADP binding"/>
    <property type="evidence" value="ECO:0007669"/>
    <property type="project" value="InterPro"/>
</dbReference>
<dbReference type="SMART" id="SM00320">
    <property type="entry name" value="WD40"/>
    <property type="match status" value="14"/>
</dbReference>
<feature type="repeat" description="WD" evidence="3">
    <location>
        <begin position="845"/>
        <end position="886"/>
    </location>
</feature>
<feature type="repeat" description="WD" evidence="3">
    <location>
        <begin position="971"/>
        <end position="1012"/>
    </location>
</feature>
<dbReference type="PROSITE" id="PS50082">
    <property type="entry name" value="WD_REPEATS_2"/>
    <property type="match status" value="14"/>
</dbReference>
<evidence type="ECO:0000256" key="3">
    <source>
        <dbReference type="PROSITE-ProRule" id="PRU00221"/>
    </source>
</evidence>
<feature type="domain" description="NB-ARC" evidence="4">
    <location>
        <begin position="121"/>
        <end position="221"/>
    </location>
</feature>
<dbReference type="InterPro" id="IPR002182">
    <property type="entry name" value="NB-ARC"/>
</dbReference>
<dbReference type="Gene3D" id="3.40.50.300">
    <property type="entry name" value="P-loop containing nucleotide triphosphate hydrolases"/>
    <property type="match status" value="1"/>
</dbReference>
<keyword evidence="8" id="KW-1185">Reference proteome</keyword>
<dbReference type="PANTHER" id="PTHR19848:SF8">
    <property type="entry name" value="F-BOX AND WD REPEAT DOMAIN CONTAINING 7"/>
    <property type="match status" value="1"/>
</dbReference>
<dbReference type="PRINTS" id="PR00364">
    <property type="entry name" value="DISEASERSIST"/>
</dbReference>
<dbReference type="PROSITE" id="PS50231">
    <property type="entry name" value="RICIN_B_LECTIN"/>
    <property type="match status" value="1"/>
</dbReference>
<dbReference type="Pfam" id="PF00931">
    <property type="entry name" value="NB-ARC"/>
    <property type="match status" value="1"/>
</dbReference>
<reference evidence="7 8" key="1">
    <citation type="submission" date="2017-06" db="EMBL/GenBank/DDBJ databases">
        <title>Genome sequencing of cyanobaciteial culture collection at National Institute for Environmental Studies (NIES).</title>
        <authorList>
            <person name="Hirose Y."/>
            <person name="Shimura Y."/>
            <person name="Fujisawa T."/>
            <person name="Nakamura Y."/>
            <person name="Kawachi M."/>
        </authorList>
    </citation>
    <scope>NUCLEOTIDE SEQUENCE [LARGE SCALE GENOMIC DNA]</scope>
    <source>
        <strain evidence="7 8">NIES-2135</strain>
    </source>
</reference>
<sequence length="1173" mass="130132">MDIDATLAFTDRLVFEKIGIHLNDLQLAMLRSSWSWERQSYDQIADTYGYSGTYLKHDVGPKLWKLLSEVLGEKVNKTSFRAAIERRFQAQEQKQPVISKQIIQAQDWGDAVDVSFFCGREHELSQLQQWICEDQCRLISIVGIGGMGKTSLSVKLAKQLQNQFDWIIWRSLRNAPSVQELLLDVIQVLSSEAISNQRDVTISRLLQEMRSRRCLLVLDNVETVLQGNQYRSGYEQYGELFRQLGETIHQSCSVLTSREKPYEIGMLEGNVLPVRSLMLRGLTLAAGQQLLQIKGTFRGTETDWSRLIAGYSGNPLALKMISTTIQNLFDGQLADFLSQDAWALGNIRSLIEQQFQRLSESEKTVMDWLAVYREPVSFSELKADIFPPLSVQRLIEILELLEQRSLIEKVNAKFSLQPVIMEYVTDCLVEKVCQEIQTGELLRLKTHALLKPQASDDVREAQIRLSLQPVISTLQANSPGNIEHLLVDRIHQLQDNPVSDIGYAGGNLLNLLCQIQPRLKHHDLSDLAIWQADFRQVNLDRVNLANSDLSRSAFADTLGVVFTVAFSPDGTQLATGDAEGGLRLWQVSSGEPLLNLSGHRGWVWAVAFSPDGSLLASCSSDKTIRVWQVETGECLQVLRGHTSAIWAVAFSADGTTIVSGGDEPTVQLRNVKTGECYQVLTGHTGRILSVAFSADGQYLASGSDDRTVRIWAMQSGECQAIYQQHRDRIWSVAFSPDGQLLASGSADHTIRLWALETGECLNVLSEHRDRVRSITFSSDSQRLVSSSDDQTIKVWDIHTGQCVQTLKGHTNSVFSVAFNQLIASGSTDHTVKLWDTTTGRCLKTLTGYTNSIFSVAFHPDGQLLASGSTDRTLRLWSIQSGTCLKTLRGHQDWVTSVTFHPNGEWAASSSLDRTVRIWSVATGECLKQLQGHSNWVQSVAFSPNGQILASGSDDQTIRLWSVETGQCLEVLTGHSSWIWAVTFSSDGSVIASSSDDQTIRIWSVEAAECLHVLQGHTGQIQAIAFSPDGTLLASGSGDETVRVWNVQTGECVQILQGHENNVWTVAFSLDGRFLASGSLDQTVKLWETEHFACAKTLPILMHSVRSSIAFRPGETMTIATGSHDGTVRMWDLQDAQCLQTFIPDRPYEGTNIRGVTGITSAQRLALKALGVTD</sequence>
<dbReference type="PROSITE" id="PS00678">
    <property type="entry name" value="WD_REPEATS_1"/>
    <property type="match status" value="5"/>
</dbReference>
<feature type="repeat" description="WD" evidence="3">
    <location>
        <begin position="1013"/>
        <end position="1054"/>
    </location>
</feature>
<dbReference type="SUPFAM" id="SSF52540">
    <property type="entry name" value="P-loop containing nucleoside triphosphate hydrolases"/>
    <property type="match status" value="1"/>
</dbReference>
<dbReference type="Proteomes" id="UP000217895">
    <property type="component" value="Chromosome"/>
</dbReference>
<evidence type="ECO:0000313" key="8">
    <source>
        <dbReference type="Proteomes" id="UP000217895"/>
    </source>
</evidence>
<feature type="repeat" description="WD" evidence="3">
    <location>
        <begin position="764"/>
        <end position="805"/>
    </location>
</feature>
<dbReference type="InterPro" id="IPR055440">
    <property type="entry name" value="Beta-prop_WDR90_4th"/>
</dbReference>
<keyword evidence="1 3" id="KW-0853">WD repeat</keyword>
<feature type="repeat" description="WD" evidence="3">
    <location>
        <begin position="806"/>
        <end position="844"/>
    </location>
</feature>
<proteinExistence type="predicted"/>
<dbReference type="AlphaFoldDB" id="A0A1Z4JAT9"/>
<dbReference type="Pfam" id="PF23342">
    <property type="entry name" value="WDR90_beta-prop_4th"/>
    <property type="match status" value="1"/>
</dbReference>
<feature type="repeat" description="WD" evidence="3">
    <location>
        <begin position="638"/>
        <end position="679"/>
    </location>
</feature>
<dbReference type="EMBL" id="AP018203">
    <property type="protein sequence ID" value="BAY53889.1"/>
    <property type="molecule type" value="Genomic_DNA"/>
</dbReference>
<dbReference type="Gene3D" id="2.130.10.10">
    <property type="entry name" value="YVTN repeat-like/Quinoprotein amine dehydrogenase"/>
    <property type="match status" value="6"/>
</dbReference>
<accession>A0A1Z4JAT9</accession>
<feature type="domain" description="WDR90 4th beta-propeller" evidence="5">
    <location>
        <begin position="562"/>
        <end position="690"/>
    </location>
</feature>
<feature type="repeat" description="WD" evidence="3">
    <location>
        <begin position="1118"/>
        <end position="1140"/>
    </location>
</feature>
<dbReference type="InterPro" id="IPR019775">
    <property type="entry name" value="WD40_repeat_CS"/>
</dbReference>
<feature type="domain" description="vWA-MoxR associated protein N-terminal HTH" evidence="6">
    <location>
        <begin position="1"/>
        <end position="87"/>
    </location>
</feature>
<feature type="repeat" description="WD" evidence="3">
    <location>
        <begin position="887"/>
        <end position="928"/>
    </location>
</feature>
<protein>
    <recommendedName>
        <fullName evidence="9">WD-40 repeat-containing protein</fullName>
    </recommendedName>
</protein>
<dbReference type="InterPro" id="IPR015943">
    <property type="entry name" value="WD40/YVTN_repeat-like_dom_sf"/>
</dbReference>
<evidence type="ECO:0000259" key="5">
    <source>
        <dbReference type="Pfam" id="PF23342"/>
    </source>
</evidence>
<feature type="repeat" description="WD" evidence="3">
    <location>
        <begin position="596"/>
        <end position="637"/>
    </location>
</feature>
<dbReference type="SUPFAM" id="SSF50978">
    <property type="entry name" value="WD40 repeat-like"/>
    <property type="match status" value="3"/>
</dbReference>
<feature type="repeat" description="WD" evidence="3">
    <location>
        <begin position="561"/>
        <end position="595"/>
    </location>
</feature>
<dbReference type="FunFam" id="2.130.10.10:FF:000228">
    <property type="entry name" value="COMPASS-like H3K4 histone methylase component WDR5A"/>
    <property type="match status" value="2"/>
</dbReference>
<feature type="repeat" description="WD" evidence="3">
    <location>
        <begin position="680"/>
        <end position="721"/>
    </location>
</feature>
<keyword evidence="2" id="KW-0677">Repeat</keyword>
<evidence type="ECO:0000256" key="1">
    <source>
        <dbReference type="ARBA" id="ARBA00022574"/>
    </source>
</evidence>
<organism evidence="7 8">
    <name type="scientific">Leptolyngbya boryana NIES-2135</name>
    <dbReference type="NCBI Taxonomy" id="1973484"/>
    <lineage>
        <taxon>Bacteria</taxon>
        <taxon>Bacillati</taxon>
        <taxon>Cyanobacteriota</taxon>
        <taxon>Cyanophyceae</taxon>
        <taxon>Leptolyngbyales</taxon>
        <taxon>Leptolyngbyaceae</taxon>
        <taxon>Leptolyngbya group</taxon>
        <taxon>Leptolyngbya</taxon>
    </lineage>
</organism>
<dbReference type="Pfam" id="PF26355">
    <property type="entry name" value="HTH_VMAP-M9"/>
    <property type="match status" value="1"/>
</dbReference>
<evidence type="ECO:0000259" key="6">
    <source>
        <dbReference type="Pfam" id="PF26355"/>
    </source>
</evidence>
<evidence type="ECO:0000256" key="2">
    <source>
        <dbReference type="ARBA" id="ARBA00022737"/>
    </source>
</evidence>
<name>A0A1Z4JAT9_LEPBY</name>
<dbReference type="PANTHER" id="PTHR19848">
    <property type="entry name" value="WD40 REPEAT PROTEIN"/>
    <property type="match status" value="1"/>
</dbReference>
<dbReference type="PRINTS" id="PR00320">
    <property type="entry name" value="GPROTEINBRPT"/>
</dbReference>
<evidence type="ECO:0000313" key="7">
    <source>
        <dbReference type="EMBL" id="BAY53889.1"/>
    </source>
</evidence>
<dbReference type="InterPro" id="IPR001680">
    <property type="entry name" value="WD40_rpt"/>
</dbReference>
<dbReference type="CDD" id="cd00200">
    <property type="entry name" value="WD40"/>
    <property type="match status" value="2"/>
</dbReference>
<dbReference type="PROSITE" id="PS50294">
    <property type="entry name" value="WD_REPEATS_REGION"/>
    <property type="match status" value="13"/>
</dbReference>
<dbReference type="InterPro" id="IPR036322">
    <property type="entry name" value="WD40_repeat_dom_sf"/>
</dbReference>
<evidence type="ECO:0008006" key="9">
    <source>
        <dbReference type="Google" id="ProtNLM"/>
    </source>
</evidence>
<dbReference type="InterPro" id="IPR020472">
    <property type="entry name" value="WD40_PAC1"/>
</dbReference>
<evidence type="ECO:0000259" key="4">
    <source>
        <dbReference type="Pfam" id="PF00931"/>
    </source>
</evidence>
<gene>
    <name evidence="7" type="ORF">NIES2135_07010</name>
</gene>
<feature type="repeat" description="WD" evidence="3">
    <location>
        <begin position="722"/>
        <end position="763"/>
    </location>
</feature>
<dbReference type="Pfam" id="PF00400">
    <property type="entry name" value="WD40"/>
    <property type="match status" value="6"/>
</dbReference>
<dbReference type="InterPro" id="IPR027417">
    <property type="entry name" value="P-loop_NTPase"/>
</dbReference>